<keyword evidence="5 8" id="KW-0812">Transmembrane</keyword>
<keyword evidence="6 8" id="KW-1133">Transmembrane helix</keyword>
<dbReference type="EMBL" id="FRAD01000017">
    <property type="protein sequence ID" value="SHK21790.1"/>
    <property type="molecule type" value="Genomic_DNA"/>
</dbReference>
<dbReference type="GO" id="GO:0048473">
    <property type="term" value="P:D-methionine transmembrane transport"/>
    <property type="evidence" value="ECO:0007669"/>
    <property type="project" value="TreeGrafter"/>
</dbReference>
<protein>
    <submittedName>
        <fullName evidence="10">D-methionine transport system permease protein</fullName>
    </submittedName>
</protein>
<feature type="transmembrane region" description="Helical" evidence="8">
    <location>
        <begin position="141"/>
        <end position="164"/>
    </location>
</feature>
<dbReference type="STRING" id="1121331.SAMN02745248_02072"/>
<dbReference type="FunFam" id="1.10.3720.10:FF:000002">
    <property type="entry name" value="D-methionine ABC transporter permease MetI"/>
    <property type="match status" value="1"/>
</dbReference>
<feature type="transmembrane region" description="Helical" evidence="8">
    <location>
        <begin position="47"/>
        <end position="72"/>
    </location>
</feature>
<accession>A0A1M6QNX6</accession>
<feature type="transmembrane region" description="Helical" evidence="8">
    <location>
        <begin position="12"/>
        <end position="35"/>
    </location>
</feature>
<dbReference type="PANTHER" id="PTHR30450:SF1">
    <property type="entry name" value="D-METHIONINE TRANSPORT SYSTEM PERMEASE PROTEIN METI-RELATED"/>
    <property type="match status" value="1"/>
</dbReference>
<dbReference type="Proteomes" id="UP000183952">
    <property type="component" value="Unassembled WGS sequence"/>
</dbReference>
<sequence length="216" mass="23775">MLDEYITSLCETLYMVGVSATLSIIFGFVISLVLVTTGRKDLNENKIIYQVLDFIINIFRSLPFIILMIILIPLTRLLVGKSIGTTAAIVPLTIAAIPFAARIFEASLNKINHGLVETSKAFGLTTIHILFKVIVRESIPYLVLDVTLLIINLIGYSAMAGAIGGRGLGDLAIRYGYQGFNTQVMIITVIMLIMLVQIIQLVGNSIYKILIKKISR</sequence>
<keyword evidence="3 8" id="KW-0813">Transport</keyword>
<dbReference type="PANTHER" id="PTHR30450">
    <property type="entry name" value="ABC TRANSPORTER PERMEASE"/>
    <property type="match status" value="1"/>
</dbReference>
<evidence type="ECO:0000256" key="6">
    <source>
        <dbReference type="ARBA" id="ARBA00022989"/>
    </source>
</evidence>
<dbReference type="InterPro" id="IPR051322">
    <property type="entry name" value="AA_ABC_Transporter_Permease"/>
</dbReference>
<dbReference type="OrthoDB" id="9793490at2"/>
<comment type="similarity">
    <text evidence="2">Belongs to the binding-protein-dependent transport system permease family. CysTW subfamily.</text>
</comment>
<dbReference type="Pfam" id="PF00528">
    <property type="entry name" value="BPD_transp_1"/>
    <property type="match status" value="1"/>
</dbReference>
<reference evidence="10 11" key="1">
    <citation type="submission" date="2016-11" db="EMBL/GenBank/DDBJ databases">
        <authorList>
            <person name="Jaros S."/>
            <person name="Januszkiewicz K."/>
            <person name="Wedrychowicz H."/>
        </authorList>
    </citation>
    <scope>NUCLEOTIDE SEQUENCE [LARGE SCALE GENOMIC DNA]</scope>
    <source>
        <strain evidence="10 11">DSM 3090</strain>
    </source>
</reference>
<proteinExistence type="inferred from homology"/>
<dbReference type="PROSITE" id="PS50928">
    <property type="entry name" value="ABC_TM1"/>
    <property type="match status" value="1"/>
</dbReference>
<evidence type="ECO:0000313" key="11">
    <source>
        <dbReference type="Proteomes" id="UP000183952"/>
    </source>
</evidence>
<evidence type="ECO:0000256" key="5">
    <source>
        <dbReference type="ARBA" id="ARBA00022692"/>
    </source>
</evidence>
<feature type="transmembrane region" description="Helical" evidence="8">
    <location>
        <begin position="184"/>
        <end position="207"/>
    </location>
</feature>
<keyword evidence="7 8" id="KW-0472">Membrane</keyword>
<evidence type="ECO:0000313" key="10">
    <source>
        <dbReference type="EMBL" id="SHK21790.1"/>
    </source>
</evidence>
<dbReference type="CDD" id="cd06261">
    <property type="entry name" value="TM_PBP2"/>
    <property type="match status" value="1"/>
</dbReference>
<keyword evidence="11" id="KW-1185">Reference proteome</keyword>
<feature type="domain" description="ABC transmembrane type-1" evidence="9">
    <location>
        <begin position="9"/>
        <end position="203"/>
    </location>
</feature>
<dbReference type="RefSeq" id="WP_072904011.1">
    <property type="nucleotide sequence ID" value="NZ_FRAD01000017.1"/>
</dbReference>
<feature type="transmembrane region" description="Helical" evidence="8">
    <location>
        <begin position="78"/>
        <end position="101"/>
    </location>
</feature>
<evidence type="ECO:0000256" key="7">
    <source>
        <dbReference type="ARBA" id="ARBA00023136"/>
    </source>
</evidence>
<gene>
    <name evidence="10" type="ORF">SAMN02745248_02072</name>
</gene>
<evidence type="ECO:0000256" key="4">
    <source>
        <dbReference type="ARBA" id="ARBA00022475"/>
    </source>
</evidence>
<keyword evidence="4" id="KW-1003">Cell membrane</keyword>
<comment type="subcellular location">
    <subcellularLocation>
        <location evidence="1 8">Cell membrane</location>
        <topology evidence="1 8">Multi-pass membrane protein</topology>
    </subcellularLocation>
</comment>
<evidence type="ECO:0000259" key="9">
    <source>
        <dbReference type="PROSITE" id="PS50928"/>
    </source>
</evidence>
<evidence type="ECO:0000256" key="2">
    <source>
        <dbReference type="ARBA" id="ARBA00007069"/>
    </source>
</evidence>
<dbReference type="InterPro" id="IPR035906">
    <property type="entry name" value="MetI-like_sf"/>
</dbReference>
<dbReference type="AlphaFoldDB" id="A0A1M6QNX6"/>
<name>A0A1M6QNX6_9CLOT</name>
<organism evidence="10 11">
    <name type="scientific">Hathewaya proteolytica DSM 3090</name>
    <dbReference type="NCBI Taxonomy" id="1121331"/>
    <lineage>
        <taxon>Bacteria</taxon>
        <taxon>Bacillati</taxon>
        <taxon>Bacillota</taxon>
        <taxon>Clostridia</taxon>
        <taxon>Eubacteriales</taxon>
        <taxon>Clostridiaceae</taxon>
        <taxon>Hathewaya</taxon>
    </lineage>
</organism>
<evidence type="ECO:0000256" key="3">
    <source>
        <dbReference type="ARBA" id="ARBA00022448"/>
    </source>
</evidence>
<dbReference type="GO" id="GO:0005886">
    <property type="term" value="C:plasma membrane"/>
    <property type="evidence" value="ECO:0007669"/>
    <property type="project" value="UniProtKB-SubCell"/>
</dbReference>
<dbReference type="SUPFAM" id="SSF161098">
    <property type="entry name" value="MetI-like"/>
    <property type="match status" value="1"/>
</dbReference>
<dbReference type="Gene3D" id="1.10.3720.10">
    <property type="entry name" value="MetI-like"/>
    <property type="match status" value="1"/>
</dbReference>
<evidence type="ECO:0000256" key="8">
    <source>
        <dbReference type="RuleBase" id="RU363032"/>
    </source>
</evidence>
<evidence type="ECO:0000256" key="1">
    <source>
        <dbReference type="ARBA" id="ARBA00004651"/>
    </source>
</evidence>
<dbReference type="InterPro" id="IPR000515">
    <property type="entry name" value="MetI-like"/>
</dbReference>